<dbReference type="GO" id="GO:0008270">
    <property type="term" value="F:zinc ion binding"/>
    <property type="evidence" value="ECO:0007669"/>
    <property type="project" value="UniProtKB-KW"/>
</dbReference>
<keyword evidence="11" id="KW-0653">Protein transport</keyword>
<dbReference type="Gene3D" id="2.30.29.30">
    <property type="entry name" value="Pleckstrin-homology domain (PH domain)/Phosphotyrosine-binding domain (PTB)"/>
    <property type="match status" value="3"/>
</dbReference>
<dbReference type="Gene3D" id="4.10.1060.10">
    <property type="entry name" value="Zinc finger, RanBP2-type"/>
    <property type="match status" value="1"/>
</dbReference>
<dbReference type="OrthoDB" id="2357150at2759"/>
<evidence type="ECO:0000259" key="25">
    <source>
        <dbReference type="PROSITE" id="PS50199"/>
    </source>
</evidence>
<evidence type="ECO:0000256" key="22">
    <source>
        <dbReference type="SAM" id="Coils"/>
    </source>
</evidence>
<dbReference type="SUPFAM" id="SSF48452">
    <property type="entry name" value="TPR-like"/>
    <property type="match status" value="1"/>
</dbReference>
<dbReference type="Proteomes" id="UP000311919">
    <property type="component" value="Unassembled WGS sequence"/>
</dbReference>
<dbReference type="STRING" id="6182.A0A4Z2DJI0"/>
<evidence type="ECO:0000313" key="26">
    <source>
        <dbReference type="EMBL" id="TNN16671.1"/>
    </source>
</evidence>
<keyword evidence="15" id="KW-0472">Membrane</keyword>
<keyword evidence="10" id="KW-0862">Zinc</keyword>
<evidence type="ECO:0000256" key="16">
    <source>
        <dbReference type="ARBA" id="ARBA00023242"/>
    </source>
</evidence>
<keyword evidence="5" id="KW-0597">Phosphoprotein</keyword>
<evidence type="ECO:0000256" key="7">
    <source>
        <dbReference type="ARBA" id="ARBA00022737"/>
    </source>
</evidence>
<dbReference type="PANTHER" id="PTHR23138">
    <property type="entry name" value="RAN BINDING PROTEIN"/>
    <property type="match status" value="1"/>
</dbReference>
<keyword evidence="22" id="KW-0175">Coiled coil</keyword>
<dbReference type="FunFam" id="4.10.1060.10:FF:000001">
    <property type="entry name" value="Nuclear pore complex protein Nup153"/>
    <property type="match status" value="1"/>
</dbReference>
<dbReference type="InterPro" id="IPR000156">
    <property type="entry name" value="Ran_bind_dom"/>
</dbReference>
<evidence type="ECO:0000256" key="20">
    <source>
        <dbReference type="ARBA" id="ARBA00079437"/>
    </source>
</evidence>
<evidence type="ECO:0000256" key="19">
    <source>
        <dbReference type="ARBA" id="ARBA00078197"/>
    </source>
</evidence>
<dbReference type="GO" id="GO:0015031">
    <property type="term" value="P:protein transport"/>
    <property type="evidence" value="ECO:0007669"/>
    <property type="project" value="UniProtKB-KW"/>
</dbReference>
<evidence type="ECO:0000256" key="18">
    <source>
        <dbReference type="ARBA" id="ARBA00068609"/>
    </source>
</evidence>
<keyword evidence="14" id="KW-0906">Nuclear pore complex</keyword>
<evidence type="ECO:0000256" key="6">
    <source>
        <dbReference type="ARBA" id="ARBA00022723"/>
    </source>
</evidence>
<evidence type="ECO:0000256" key="9">
    <source>
        <dbReference type="ARBA" id="ARBA00022816"/>
    </source>
</evidence>
<evidence type="ECO:0000256" key="15">
    <source>
        <dbReference type="ARBA" id="ARBA00023136"/>
    </source>
</evidence>
<name>A0A4Z2DJI0_SCHJA</name>
<comment type="subcellular location">
    <subcellularLocation>
        <location evidence="2">Nucleus membrane</location>
    </subcellularLocation>
    <subcellularLocation>
        <location evidence="3">Nucleus</location>
        <location evidence="3">Nuclear pore complex</location>
    </subcellularLocation>
</comment>
<comment type="cofactor">
    <cofactor evidence="1">
        <name>Zn(2+)</name>
        <dbReference type="ChEBI" id="CHEBI:29105"/>
    </cofactor>
</comment>
<dbReference type="PROSITE" id="PS50196">
    <property type="entry name" value="RANBD1"/>
    <property type="match status" value="3"/>
</dbReference>
<reference evidence="26 27" key="1">
    <citation type="submission" date="2019-03" db="EMBL/GenBank/DDBJ databases">
        <title>An improved genome assembly of the fluke Schistosoma japonicum.</title>
        <authorList>
            <person name="Hu W."/>
            <person name="Luo F."/>
            <person name="Yin M."/>
            <person name="Mo X."/>
            <person name="Sun C."/>
            <person name="Wu Q."/>
            <person name="Zhu B."/>
            <person name="Xiang M."/>
            <person name="Wang J."/>
            <person name="Wang Y."/>
            <person name="Zhang T."/>
            <person name="Xu B."/>
            <person name="Zheng H."/>
            <person name="Feng Z."/>
        </authorList>
    </citation>
    <scope>NUCLEOTIDE SEQUENCE [LARGE SCALE GENOMIC DNA]</scope>
    <source>
        <strain evidence="26">HuSjv2</strain>
        <tissue evidence="26">Worms</tissue>
    </source>
</reference>
<keyword evidence="27" id="KW-1185">Reference proteome</keyword>
<keyword evidence="7" id="KW-0677">Repeat</keyword>
<evidence type="ECO:0000256" key="2">
    <source>
        <dbReference type="ARBA" id="ARBA00004126"/>
    </source>
</evidence>
<keyword evidence="26" id="KW-0436">Ligase</keyword>
<dbReference type="SMART" id="SM00160">
    <property type="entry name" value="RanBD"/>
    <property type="match status" value="3"/>
</dbReference>
<feature type="domain" description="RanBP2-type" evidence="25">
    <location>
        <begin position="1377"/>
        <end position="1406"/>
    </location>
</feature>
<feature type="compositionally biased region" description="Low complexity" evidence="23">
    <location>
        <begin position="1862"/>
        <end position="1872"/>
    </location>
</feature>
<dbReference type="GO" id="GO:0005643">
    <property type="term" value="C:nuclear pore"/>
    <property type="evidence" value="ECO:0007669"/>
    <property type="project" value="UniProtKB-SubCell"/>
</dbReference>
<accession>A0A4Z2DJI0</accession>
<keyword evidence="4" id="KW-0813">Transport</keyword>
<proteinExistence type="inferred from homology"/>
<dbReference type="CDD" id="cd00835">
    <property type="entry name" value="RanBD_family"/>
    <property type="match status" value="3"/>
</dbReference>
<dbReference type="Gene3D" id="1.25.40.10">
    <property type="entry name" value="Tetratricopeptide repeat domain"/>
    <property type="match status" value="1"/>
</dbReference>
<dbReference type="PANTHER" id="PTHR23138:SF87">
    <property type="entry name" value="E3 SUMO-PROTEIN LIGASE RANBP2"/>
    <property type="match status" value="1"/>
</dbReference>
<evidence type="ECO:0000256" key="3">
    <source>
        <dbReference type="ARBA" id="ARBA00004567"/>
    </source>
</evidence>
<feature type="region of interest" description="Disordered" evidence="23">
    <location>
        <begin position="1148"/>
        <end position="1173"/>
    </location>
</feature>
<dbReference type="GO" id="GO:0005737">
    <property type="term" value="C:cytoplasm"/>
    <property type="evidence" value="ECO:0007669"/>
    <property type="project" value="TreeGrafter"/>
</dbReference>
<evidence type="ECO:0000256" key="4">
    <source>
        <dbReference type="ARBA" id="ARBA00022448"/>
    </source>
</evidence>
<evidence type="ECO:0000256" key="10">
    <source>
        <dbReference type="ARBA" id="ARBA00022833"/>
    </source>
</evidence>
<evidence type="ECO:0000256" key="17">
    <source>
        <dbReference type="ARBA" id="ARBA00060842"/>
    </source>
</evidence>
<dbReference type="InterPro" id="IPR045255">
    <property type="entry name" value="RanBP1-like"/>
</dbReference>
<evidence type="ECO:0000256" key="23">
    <source>
        <dbReference type="SAM" id="MobiDB-lite"/>
    </source>
</evidence>
<dbReference type="SUPFAM" id="SSF50729">
    <property type="entry name" value="PH domain-like"/>
    <property type="match status" value="3"/>
</dbReference>
<protein>
    <recommendedName>
        <fullName evidence="18">Nuclear pore complex protein Nup153</fullName>
    </recommendedName>
    <alternativeName>
        <fullName evidence="20">153 kDa nucleoporin</fullName>
    </alternativeName>
    <alternativeName>
        <fullName evidence="19">Nucleoporin Nup153</fullName>
    </alternativeName>
</protein>
<keyword evidence="12" id="KW-0811">Translocation</keyword>
<dbReference type="GO" id="GO:0005096">
    <property type="term" value="F:GTPase activator activity"/>
    <property type="evidence" value="ECO:0007669"/>
    <property type="project" value="TreeGrafter"/>
</dbReference>
<organism evidence="26 27">
    <name type="scientific">Schistosoma japonicum</name>
    <name type="common">Blood fluke</name>
    <dbReference type="NCBI Taxonomy" id="6182"/>
    <lineage>
        <taxon>Eukaryota</taxon>
        <taxon>Metazoa</taxon>
        <taxon>Spiralia</taxon>
        <taxon>Lophotrochozoa</taxon>
        <taxon>Platyhelminthes</taxon>
        <taxon>Trematoda</taxon>
        <taxon>Digenea</taxon>
        <taxon>Strigeidida</taxon>
        <taxon>Schistosomatoidea</taxon>
        <taxon>Schistosomatidae</taxon>
        <taxon>Schistosoma</taxon>
    </lineage>
</organism>
<feature type="domain" description="RanBD1" evidence="24">
    <location>
        <begin position="1942"/>
        <end position="2101"/>
    </location>
</feature>
<evidence type="ECO:0000256" key="21">
    <source>
        <dbReference type="PROSITE-ProRule" id="PRU00322"/>
    </source>
</evidence>
<sequence>MRLFVCLDKVASISNSLGMLSRKEQIDKHVYHLLAKCCNLNERKLKALEIAKLYYGVSELTTAKSYVEGYLQSRPDSVPGHILLAKIQEDMEDLSGALATYKSLCSLTTVDKSIAMHACFLAQESHDASDVEFWSDVAKDMFPSEKIAFLLKEKVLTHNGKVPEVLKLLESQLQKDESDSEVCIRHLNLLYKSGSVEDAFTRCLYCINVGNHVGIASWFHNCLNLFETVKLTRSETNLPIESLCLVRAVCLMELIRVTSQTSCLPDMYQSLTQLEAVSSELSKFQSESSNILYGFAVIWLNFYGGVYVQRLFMNKCTESSDHSHFLLAFHFYKRVSDSRQPDVSSRSSNLSASLRLHLRRECFSICTQATHLVRLFTLLLSNMKPNEADAVDLDSLTWTQMINLINSDTFPENLKFDMSNINANEQKKSDIFEVHGFIEEYLVSSDCLNLVMWICAQKLSLQNLNGEDFTLSIPRLDFLLKSVKQLFPRLQFSCTSPVFGSPSDLQCNSNMTIDQLCQIDIICFMITCFLHISIRSLSKSNSDYTQSLCSYLAFKKTVAGIGTDFLFLPLCLLPAAQLATSTQRSWWSSLIKNKLELGPQNKVDNGNRSFLQCGLNQLRLLFHPTHCLNCEGGSIMIPPLLFRVARSLTDLLSHGSYDQMRNLESWPLHYWCFALNNQIFGVSTEQKTPVIQSHNISFCSGYATSGANRCFSPMLNRNTIQLNKTEYSGSHILFFLPSNYNGWCGVPNDSNVIFLSKQWCNRGVLWCLNTLENRFQIDREVSTDYKKLLKFLNRLLDHDSLICGKETYSRITKILVHLSAPHEFTNSEGEVFSEVNPNRNVKSLVSGQIYPEVSRNALLVDEPVVHISNPSVQSSSDSNELSITGVSPVVKIIAPLPISCSVTTKNNSNNPFDETEPGQTDANKNRTPQKTFMLSSPANTPIRSTLMSSENHIHHVGSTLSCSLTEFCKSLQSKTDELLRSSPTSSGDQTTSAYRQDSCLINLISVWQTLVSGLSGQLAETKVELARSRELNEQLSKQLNETSKQLTDAVNKFTEFERNNRIASKSSINLPLPASTNVFETSIRELSNAINELRHWLPEGMAAAACTAVNAHLNPVRPVPLSNSQHQSPNHTEVLIQSNNNTVTVQEKQNSNNAMLSPKSKDDNLEEQSPELYEPNVNFKPVLETLPDLVESKNEDENEQRLFCERARLFHWDKPSDSWKTRGVGDVQILRNLKTARYRLVMRRDQVKKLCANHFLIPSIKLTLSSKDPKMAIWAAIDYSESPEGIDELFMIQFKTPEVLSNFNKIFLECTSETNVITCVKPASDTGNKSSKNDIPAVKSLAPMSRVQSTLDKFKPLKTELKSTVQSDSGLSKFAPKSGSWECPTCLLYHDPSITVCSACHTAKPGSSIERTTVTTKPTLSMPLFGGILQNTGGFVFGQSKVSESTIPVTTTATVISTSTINKPIFSFVATSTKHFTNVFPSISSSTTQQTPITKPFIFSSSTSASGSSLFTSSAPTFSTPLATSVLANEKTSIAPVSATSQTGFTFCFGNTLSKLNEPNKPSTDILTPTHDESYHNNDNDNDKVELLDDSKLTFKPVLEVMPQKIEVLTGEENDEVIFCHRAKLYRWDNNTWHERGVGDLKLLRSTVTGVIRCLMRRDHVLKVCCNHAIGAGMHLKPMNTGGGRAWSWWAIDYSEQSDEANRTTDTDTSDLVGGKRETFAVRFKLTEHSNEFRSLFEEAVQTAENRGNTSHLSETKLSNKEIVDLDQNGDDTDSDVVVVELPLQVSDDQLSRARQLKLPDEFYCFENGHITGESECLTAQEEAEEDALLEAAIKSNADTTAEQSDSDSTVKLTSTSKQNETQVQSTTKVTASTSSSMYIPQGKGLMSFSTLNDASKDSAPKWGSPTTAPTWSNTCTQLFAKPIKETEQDEEDPSATEHDPHYEPIVPLPKLVETKTGEEGELCIFLRRCRAYRYVDKSWKERGVGEIKVLVRPRTMPTDAQFGPRDIVPSDYKLPDIGRARILMRRDQVLKLCLNHPISCELPVLKPMGNMAGGNSLCWVGEDYSEGSASLETLAVRFKLDKDAEEFRAAVARAQSALNSA</sequence>
<evidence type="ECO:0000313" key="27">
    <source>
        <dbReference type="Proteomes" id="UP000311919"/>
    </source>
</evidence>
<feature type="domain" description="RanBD1" evidence="24">
    <location>
        <begin position="1178"/>
        <end position="1316"/>
    </location>
</feature>
<comment type="similarity">
    <text evidence="17">Belongs to the NUP153 family.</text>
</comment>
<feature type="coiled-coil region" evidence="22">
    <location>
        <begin position="1018"/>
        <end position="1059"/>
    </location>
</feature>
<evidence type="ECO:0000256" key="11">
    <source>
        <dbReference type="ARBA" id="ARBA00022927"/>
    </source>
</evidence>
<evidence type="ECO:0000256" key="5">
    <source>
        <dbReference type="ARBA" id="ARBA00022553"/>
    </source>
</evidence>
<keyword evidence="9" id="KW-0509">mRNA transport</keyword>
<evidence type="ECO:0000259" key="24">
    <source>
        <dbReference type="PROSITE" id="PS50196"/>
    </source>
</evidence>
<keyword evidence="8 21" id="KW-0863">Zinc-finger</keyword>
<feature type="compositionally biased region" description="Polar residues" evidence="23">
    <location>
        <begin position="1837"/>
        <end position="1861"/>
    </location>
</feature>
<keyword evidence="16" id="KW-0539">Nucleus</keyword>
<dbReference type="GO" id="GO:0031965">
    <property type="term" value="C:nuclear membrane"/>
    <property type="evidence" value="ECO:0007669"/>
    <property type="project" value="UniProtKB-SubCell"/>
</dbReference>
<dbReference type="Pfam" id="PF00638">
    <property type="entry name" value="Ran_BP1"/>
    <property type="match status" value="4"/>
</dbReference>
<comment type="caution">
    <text evidence="26">The sequence shown here is derived from an EMBL/GenBank/DDBJ whole genome shotgun (WGS) entry which is preliminary data.</text>
</comment>
<keyword evidence="13" id="KW-0238">DNA-binding</keyword>
<evidence type="ECO:0000256" key="8">
    <source>
        <dbReference type="ARBA" id="ARBA00022771"/>
    </source>
</evidence>
<keyword evidence="6" id="KW-0479">Metal-binding</keyword>
<evidence type="ECO:0000256" key="13">
    <source>
        <dbReference type="ARBA" id="ARBA00023125"/>
    </source>
</evidence>
<dbReference type="GO" id="GO:0051028">
    <property type="term" value="P:mRNA transport"/>
    <property type="evidence" value="ECO:0007669"/>
    <property type="project" value="UniProtKB-KW"/>
</dbReference>
<evidence type="ECO:0000256" key="1">
    <source>
        <dbReference type="ARBA" id="ARBA00001947"/>
    </source>
</evidence>
<gene>
    <name evidence="26" type="ORF">EWB00_000220</name>
</gene>
<evidence type="ECO:0000256" key="14">
    <source>
        <dbReference type="ARBA" id="ARBA00023132"/>
    </source>
</evidence>
<feature type="domain" description="RanBD1" evidence="24">
    <location>
        <begin position="1594"/>
        <end position="1746"/>
    </location>
</feature>
<dbReference type="InterPro" id="IPR001876">
    <property type="entry name" value="Znf_RanBP2"/>
</dbReference>
<dbReference type="InterPro" id="IPR011993">
    <property type="entry name" value="PH-like_dom_sf"/>
</dbReference>
<evidence type="ECO:0000256" key="12">
    <source>
        <dbReference type="ARBA" id="ARBA00023010"/>
    </source>
</evidence>
<dbReference type="PROSITE" id="PS50199">
    <property type="entry name" value="ZF_RANBP2_2"/>
    <property type="match status" value="1"/>
</dbReference>
<feature type="region of interest" description="Disordered" evidence="23">
    <location>
        <begin position="1837"/>
        <end position="1872"/>
    </location>
</feature>
<dbReference type="GO" id="GO:0016874">
    <property type="term" value="F:ligase activity"/>
    <property type="evidence" value="ECO:0007669"/>
    <property type="project" value="UniProtKB-KW"/>
</dbReference>
<feature type="region of interest" description="Disordered" evidence="23">
    <location>
        <begin position="904"/>
        <end position="938"/>
    </location>
</feature>
<dbReference type="GO" id="GO:0003677">
    <property type="term" value="F:DNA binding"/>
    <property type="evidence" value="ECO:0007669"/>
    <property type="project" value="UniProtKB-KW"/>
</dbReference>
<dbReference type="InterPro" id="IPR011990">
    <property type="entry name" value="TPR-like_helical_dom_sf"/>
</dbReference>
<dbReference type="EMBL" id="SKCS01000108">
    <property type="protein sequence ID" value="TNN16671.1"/>
    <property type="molecule type" value="Genomic_DNA"/>
</dbReference>